<dbReference type="EMBL" id="LLXI01000776">
    <property type="protein sequence ID" value="PKY49730.1"/>
    <property type="molecule type" value="Genomic_DNA"/>
</dbReference>
<organism evidence="1 2">
    <name type="scientific">Rhizophagus irregularis</name>
    <dbReference type="NCBI Taxonomy" id="588596"/>
    <lineage>
        <taxon>Eukaryota</taxon>
        <taxon>Fungi</taxon>
        <taxon>Fungi incertae sedis</taxon>
        <taxon>Mucoromycota</taxon>
        <taxon>Glomeromycotina</taxon>
        <taxon>Glomeromycetes</taxon>
        <taxon>Glomerales</taxon>
        <taxon>Glomeraceae</taxon>
        <taxon>Rhizophagus</taxon>
    </lineage>
</organism>
<comment type="caution">
    <text evidence="1">The sequence shown here is derived from an EMBL/GenBank/DDBJ whole genome shotgun (WGS) entry which is preliminary data.</text>
</comment>
<evidence type="ECO:0000313" key="1">
    <source>
        <dbReference type="EMBL" id="PKY49730.1"/>
    </source>
</evidence>
<keyword evidence="2" id="KW-1185">Reference proteome</keyword>
<sequence>MSKTCPKLKTQHWAGRKKLLDSVKKDLQKVVNSEDIFDETRKRKAREIWRLDHQILIAGNSGIQNIDSRQRKHHREDDEEPEKIPWVLQNIKRLILLYVDLSLSNNYLTCQHILKNLLLKALKLPKDEKRIIKSNPGHESSISLRQNDVKVDDIDMTLSKV</sequence>
<dbReference type="VEuPathDB" id="FungiDB:RhiirA1_413365"/>
<reference evidence="1 2" key="1">
    <citation type="submission" date="2015-10" db="EMBL/GenBank/DDBJ databases">
        <title>Genome analyses suggest a sexual origin of heterokaryosis in a supposedly ancient asexual fungus.</title>
        <authorList>
            <person name="Ropars J."/>
            <person name="Sedzielewska K."/>
            <person name="Noel J."/>
            <person name="Charron P."/>
            <person name="Farinelli L."/>
            <person name="Marton T."/>
            <person name="Kruger M."/>
            <person name="Pelin A."/>
            <person name="Brachmann A."/>
            <person name="Corradi N."/>
        </authorList>
    </citation>
    <scope>NUCLEOTIDE SEQUENCE [LARGE SCALE GENOMIC DNA]</scope>
    <source>
        <strain evidence="1 2">A4</strain>
    </source>
</reference>
<dbReference type="VEuPathDB" id="FungiDB:FUN_011025"/>
<accession>A0A2I1GSV7</accession>
<protein>
    <submittedName>
        <fullName evidence="1">Uncharacterized protein</fullName>
    </submittedName>
</protein>
<dbReference type="AlphaFoldDB" id="A0A2I1GSV7"/>
<evidence type="ECO:0000313" key="2">
    <source>
        <dbReference type="Proteomes" id="UP000234323"/>
    </source>
</evidence>
<proteinExistence type="predicted"/>
<dbReference type="Proteomes" id="UP000234323">
    <property type="component" value="Unassembled WGS sequence"/>
</dbReference>
<dbReference type="VEuPathDB" id="FungiDB:RhiirFUN_012332"/>
<gene>
    <name evidence="1" type="ORF">RhiirA4_545469</name>
</gene>
<name>A0A2I1GSV7_9GLOM</name>